<comment type="caution">
    <text evidence="4">The sequence shown here is derived from an EMBL/GenBank/DDBJ whole genome shotgun (WGS) entry which is preliminary data.</text>
</comment>
<dbReference type="Proteomes" id="UP001193734">
    <property type="component" value="Unassembled WGS sequence"/>
</dbReference>
<evidence type="ECO:0000313" key="5">
    <source>
        <dbReference type="Proteomes" id="UP001193734"/>
    </source>
</evidence>
<dbReference type="Pfam" id="PF02581">
    <property type="entry name" value="TMP-TENI"/>
    <property type="match status" value="1"/>
</dbReference>
<dbReference type="PANTHER" id="PTHR20857:SF15">
    <property type="entry name" value="THIAMINE-PHOSPHATE SYNTHASE"/>
    <property type="match status" value="1"/>
</dbReference>
<organism evidence="4 5">
    <name type="scientific">Xylanibacter rodentium</name>
    <dbReference type="NCBI Taxonomy" id="2736289"/>
    <lineage>
        <taxon>Bacteria</taxon>
        <taxon>Pseudomonadati</taxon>
        <taxon>Bacteroidota</taxon>
        <taxon>Bacteroidia</taxon>
        <taxon>Bacteroidales</taxon>
        <taxon>Prevotellaceae</taxon>
        <taxon>Xylanibacter</taxon>
    </lineage>
</organism>
<evidence type="ECO:0000256" key="1">
    <source>
        <dbReference type="ARBA" id="ARBA00004948"/>
    </source>
</evidence>
<proteinExistence type="predicted"/>
<dbReference type="RefSeq" id="WP_172177333.1">
    <property type="nucleotide sequence ID" value="NZ_CASGIA010000010.1"/>
</dbReference>
<evidence type="ECO:0000259" key="3">
    <source>
        <dbReference type="Pfam" id="PF02581"/>
    </source>
</evidence>
<dbReference type="InterPro" id="IPR013785">
    <property type="entry name" value="Aldolase_TIM"/>
</dbReference>
<accession>A0ABX2B0B2</accession>
<comment type="pathway">
    <text evidence="1">Cofactor biosynthesis; thiamine diphosphate biosynthesis.</text>
</comment>
<keyword evidence="2" id="KW-0784">Thiamine biosynthesis</keyword>
<dbReference type="InterPro" id="IPR036206">
    <property type="entry name" value="ThiamineP_synth_sf"/>
</dbReference>
<evidence type="ECO:0000313" key="4">
    <source>
        <dbReference type="EMBL" id="NPE14928.1"/>
    </source>
</evidence>
<dbReference type="InterPro" id="IPR022998">
    <property type="entry name" value="ThiamineP_synth_TenI"/>
</dbReference>
<dbReference type="Gene3D" id="3.20.20.70">
    <property type="entry name" value="Aldolase class I"/>
    <property type="match status" value="1"/>
</dbReference>
<protein>
    <submittedName>
        <fullName evidence="4">Thiamine phosphate synthase</fullName>
    </submittedName>
</protein>
<dbReference type="CDD" id="cd00564">
    <property type="entry name" value="TMP_TenI"/>
    <property type="match status" value="1"/>
</dbReference>
<name>A0ABX2B0B2_9BACT</name>
<evidence type="ECO:0000256" key="2">
    <source>
        <dbReference type="ARBA" id="ARBA00022977"/>
    </source>
</evidence>
<dbReference type="SUPFAM" id="SSF51391">
    <property type="entry name" value="Thiamin phosphate synthase"/>
    <property type="match status" value="1"/>
</dbReference>
<gene>
    <name evidence="4" type="ORF">HPS55_11465</name>
</gene>
<reference evidence="4 5" key="1">
    <citation type="submission" date="2020-05" db="EMBL/GenBank/DDBJ databases">
        <title>Distinct polysaccharide utilization as determinants for interspecies competition between intestinal Prevotella spp.</title>
        <authorList>
            <person name="Galvez E.J.C."/>
            <person name="Iljazovic A."/>
            <person name="Strowig T."/>
        </authorList>
    </citation>
    <scope>NUCLEOTIDE SEQUENCE [LARGE SCALE GENOMIC DNA]</scope>
    <source>
        <strain evidence="4 5">PROD</strain>
    </source>
</reference>
<keyword evidence="5" id="KW-1185">Reference proteome</keyword>
<sequence length="205" mass="22679">MKFIVITSPCPMPDEAQRIKELFDCGIDMLHLRKPGSAVEDCARLLDSLPDKYLRRIVVHDHFQLCLDYDLAGVHLNRRNPSVPPFVAADPDRYTVSASCHSIAEAAEKKADAAYIFLSPIFDSISKQGYRSSYCSEELGKAAGNGILDSRVIALGGITLGHIPMLRRWHFGGAAFLGDVWKRAGHDEFIVNARLLSCALHENKG</sequence>
<dbReference type="EMBL" id="JABKKE010000021">
    <property type="protein sequence ID" value="NPE14928.1"/>
    <property type="molecule type" value="Genomic_DNA"/>
</dbReference>
<dbReference type="PANTHER" id="PTHR20857">
    <property type="entry name" value="THIAMINE-PHOSPHATE PYROPHOSPHORYLASE"/>
    <property type="match status" value="1"/>
</dbReference>
<feature type="domain" description="Thiamine phosphate synthase/TenI" evidence="3">
    <location>
        <begin position="9"/>
        <end position="175"/>
    </location>
</feature>
<dbReference type="GeneID" id="82158383"/>